<organism evidence="1 2">
    <name type="scientific">Folsomia candida</name>
    <name type="common">Springtail</name>
    <dbReference type="NCBI Taxonomy" id="158441"/>
    <lineage>
        <taxon>Eukaryota</taxon>
        <taxon>Metazoa</taxon>
        <taxon>Ecdysozoa</taxon>
        <taxon>Arthropoda</taxon>
        <taxon>Hexapoda</taxon>
        <taxon>Collembola</taxon>
        <taxon>Entomobryomorpha</taxon>
        <taxon>Isotomoidea</taxon>
        <taxon>Isotomidae</taxon>
        <taxon>Proisotominae</taxon>
        <taxon>Folsomia</taxon>
    </lineage>
</organism>
<protein>
    <submittedName>
        <fullName evidence="1">Uncharacterized protein</fullName>
    </submittedName>
</protein>
<accession>A0A226DQ90</accession>
<sequence>MATFLRVISNDTWESLVEKEAPKEIQSKNEKLLSQIPITLHPAVDKLLPFIEWNDKLELIYSEQTIKNSNVRNLATKYVLKSKSFPYLKGSDQFVKSVERKLSKINTKLEPKREPKTKVDDKPKVKWDGISRSSPDSFSVTITSDEPCFWFPGNTSTDFRNLINGLIEFRTGLIQFRLSEIFFDCPAYNPKPVEAKKPKLALTTGFGTQDITVYQILWIETLNCESDKILNIIKLIELINELNIRLGIKFLLEMAFTDQETFHIKIKQNIPDRLPQEFAKCIGFDTTDFPTGTYTGKPVRMEGCYVDPGVPLKLIITENRWEQNAVVTAPTTDKDFDELLSAIINAITPTKVKIGFVHEQVNDSIFLDVTFYEGDIKLKLSEEINLLFGLEKDFVFVKSTNIVIPIQNFSPGTPSADIICPDRDDNSFVYILCDIVEPQLVGGKLVPAIAVLNRDPTRQRVYRVFDPVTYLTPKRQQVEWIHIQIVDRNLEPLPPSLRPSMIKLHFKITI</sequence>
<dbReference type="EMBL" id="LNIX01000013">
    <property type="protein sequence ID" value="OXA47675.1"/>
    <property type="molecule type" value="Genomic_DNA"/>
</dbReference>
<evidence type="ECO:0000313" key="2">
    <source>
        <dbReference type="Proteomes" id="UP000198287"/>
    </source>
</evidence>
<dbReference type="AlphaFoldDB" id="A0A226DQ90"/>
<dbReference type="Proteomes" id="UP000198287">
    <property type="component" value="Unassembled WGS sequence"/>
</dbReference>
<reference evidence="1 2" key="1">
    <citation type="submission" date="2015-12" db="EMBL/GenBank/DDBJ databases">
        <title>The genome of Folsomia candida.</title>
        <authorList>
            <person name="Faddeeva A."/>
            <person name="Derks M.F."/>
            <person name="Anvar Y."/>
            <person name="Smit S."/>
            <person name="Van Straalen N."/>
            <person name="Roelofs D."/>
        </authorList>
    </citation>
    <scope>NUCLEOTIDE SEQUENCE [LARGE SCALE GENOMIC DNA]</scope>
    <source>
        <strain evidence="1 2">VU population</strain>
        <tissue evidence="1">Whole body</tissue>
    </source>
</reference>
<evidence type="ECO:0000313" key="1">
    <source>
        <dbReference type="EMBL" id="OXA47675.1"/>
    </source>
</evidence>
<gene>
    <name evidence="1" type="ORF">Fcan01_17847</name>
</gene>
<proteinExistence type="predicted"/>
<keyword evidence="2" id="KW-1185">Reference proteome</keyword>
<comment type="caution">
    <text evidence="1">The sequence shown here is derived from an EMBL/GenBank/DDBJ whole genome shotgun (WGS) entry which is preliminary data.</text>
</comment>
<name>A0A226DQ90_FOLCA</name>